<comment type="function">
    <text evidence="4">Peptide chain release factor 2 directs the termination of translation in response to the peptide chain termination codons UGA and UAA.</text>
</comment>
<evidence type="ECO:0000256" key="1">
    <source>
        <dbReference type="ARBA" id="ARBA00010835"/>
    </source>
</evidence>
<dbReference type="GO" id="GO:0005737">
    <property type="term" value="C:cytoplasm"/>
    <property type="evidence" value="ECO:0007669"/>
    <property type="project" value="UniProtKB-SubCell"/>
</dbReference>
<evidence type="ECO:0000256" key="3">
    <source>
        <dbReference type="ARBA" id="ARBA00022917"/>
    </source>
</evidence>
<dbReference type="PROSITE" id="PS00745">
    <property type="entry name" value="RF_PROK_I"/>
    <property type="match status" value="1"/>
</dbReference>
<evidence type="ECO:0000256" key="4">
    <source>
        <dbReference type="HAMAP-Rule" id="MF_00094"/>
    </source>
</evidence>
<dbReference type="Pfam" id="PF00472">
    <property type="entry name" value="RF-1"/>
    <property type="match status" value="1"/>
</dbReference>
<dbReference type="InterPro" id="IPR000352">
    <property type="entry name" value="Pep_chain_release_fac_I"/>
</dbReference>
<keyword evidence="4" id="KW-0963">Cytoplasm</keyword>
<keyword evidence="3 4" id="KW-0648">Protein biosynthesis</keyword>
<accession>A0A212L2P8</accession>
<comment type="subcellular location">
    <subcellularLocation>
        <location evidence="4">Cytoplasm</location>
    </subcellularLocation>
</comment>
<dbReference type="SUPFAM" id="SSF75620">
    <property type="entry name" value="Release factor"/>
    <property type="match status" value="1"/>
</dbReference>
<dbReference type="SMART" id="SM00937">
    <property type="entry name" value="PCRF"/>
    <property type="match status" value="1"/>
</dbReference>
<evidence type="ECO:0000259" key="6">
    <source>
        <dbReference type="PROSITE" id="PS00745"/>
    </source>
</evidence>
<proteinExistence type="inferred from homology"/>
<dbReference type="EMBL" id="FMJC01000002">
    <property type="protein sequence ID" value="SCM71834.1"/>
    <property type="molecule type" value="Genomic_DNA"/>
</dbReference>
<dbReference type="Gene3D" id="1.20.58.410">
    <property type="entry name" value="Release factor"/>
    <property type="match status" value="1"/>
</dbReference>
<dbReference type="AlphaFoldDB" id="A0A212L2P8"/>
<dbReference type="NCBIfam" id="TIGR00020">
    <property type="entry name" value="prfB"/>
    <property type="match status" value="1"/>
</dbReference>
<dbReference type="HAMAP" id="MF_00094">
    <property type="entry name" value="Rel_fac_2"/>
    <property type="match status" value="1"/>
</dbReference>
<dbReference type="PANTHER" id="PTHR43116">
    <property type="entry name" value="PEPTIDE CHAIN RELEASE FACTOR 2"/>
    <property type="match status" value="1"/>
</dbReference>
<dbReference type="FunFam" id="3.30.160.20:FF:000004">
    <property type="entry name" value="Peptide chain release factor 1"/>
    <property type="match status" value="1"/>
</dbReference>
<dbReference type="GO" id="GO:0016149">
    <property type="term" value="F:translation release factor activity, codon specific"/>
    <property type="evidence" value="ECO:0007669"/>
    <property type="project" value="UniProtKB-UniRule"/>
</dbReference>
<comment type="similarity">
    <text evidence="1 4">Belongs to the prokaryotic/mitochondrial release factor family.</text>
</comment>
<gene>
    <name evidence="4 7" type="primary">prfB</name>
    <name evidence="7" type="ORF">KL86DES1_20229</name>
</gene>
<evidence type="ECO:0000256" key="2">
    <source>
        <dbReference type="ARBA" id="ARBA00022481"/>
    </source>
</evidence>
<name>A0A212L2P8_9BACT</name>
<organism evidence="7">
    <name type="scientific">uncultured Desulfovibrio sp</name>
    <dbReference type="NCBI Taxonomy" id="167968"/>
    <lineage>
        <taxon>Bacteria</taxon>
        <taxon>Pseudomonadati</taxon>
        <taxon>Thermodesulfobacteriota</taxon>
        <taxon>Desulfovibrionia</taxon>
        <taxon>Desulfovibrionales</taxon>
        <taxon>Desulfovibrionaceae</taxon>
        <taxon>Desulfovibrio</taxon>
        <taxon>environmental samples</taxon>
    </lineage>
</organism>
<comment type="PTM">
    <text evidence="4">Methylated by PrmC. Methylation increases the termination efficiency of RF2.</text>
</comment>
<sequence length="388" mass="43357">MRPLSGTDRTHPQPTDPSCCNFQIFALPAIRLPNAFPPSGGDFDVAASEKRLQAIETEISRPGAWDKPEALTPVLQEKRQLEDEVGRLNRLKICHDDMNEWLALASESEDPEALESLANQQKELAALLDETELVMLLSAEEDNQDAILEIHPGAGGTESQDWAEMLLRMYNRWAANHGYKVEEMDFLPGDEAGIKSVTLRIAGPHAFGFLKGERGIHRLIRISPFDSSGRRHTSFASVDVIPDAGDDIELDIKEADLRVDIFRSSGPGGQSVNTTSSAVRITHIPTGISAQCQNEKSQHHNKETAMRVLRARLYNMEIEKRDAARQAQYAGKDAIAFGSQIRTYTLQPYRLVKDHRTGTEVGDVDAVLDGHIDAFQHDYLLYRHEQQR</sequence>
<dbReference type="Pfam" id="PF03462">
    <property type="entry name" value="PCRF"/>
    <property type="match status" value="1"/>
</dbReference>
<evidence type="ECO:0000256" key="5">
    <source>
        <dbReference type="NCBIfam" id="TIGR00020"/>
    </source>
</evidence>
<reference evidence="7" key="1">
    <citation type="submission" date="2016-08" db="EMBL/GenBank/DDBJ databases">
        <authorList>
            <person name="Seilhamer J.J."/>
        </authorList>
    </citation>
    <scope>NUCLEOTIDE SEQUENCE</scope>
    <source>
        <strain evidence="7">86-1</strain>
    </source>
</reference>
<dbReference type="PANTHER" id="PTHR43116:SF3">
    <property type="entry name" value="CLASS I PEPTIDE CHAIN RELEASE FACTOR"/>
    <property type="match status" value="1"/>
</dbReference>
<keyword evidence="2 4" id="KW-0488">Methylation</keyword>
<evidence type="ECO:0000313" key="7">
    <source>
        <dbReference type="EMBL" id="SCM71834.1"/>
    </source>
</evidence>
<dbReference type="InterPro" id="IPR005139">
    <property type="entry name" value="PCRF"/>
</dbReference>
<dbReference type="InterPro" id="IPR045853">
    <property type="entry name" value="Pep_chain_release_fac_I_sf"/>
</dbReference>
<feature type="modified residue" description="N5-methylglutamine" evidence="4">
    <location>
        <position position="270"/>
    </location>
</feature>
<dbReference type="Gene3D" id="3.30.160.20">
    <property type="match status" value="1"/>
</dbReference>
<feature type="domain" description="Prokaryotic-type class I peptide chain release factors" evidence="6">
    <location>
        <begin position="263"/>
        <end position="279"/>
    </location>
</feature>
<dbReference type="Gene3D" id="3.30.70.1660">
    <property type="match status" value="1"/>
</dbReference>
<dbReference type="InterPro" id="IPR004374">
    <property type="entry name" value="PrfB"/>
</dbReference>
<protein>
    <recommendedName>
        <fullName evidence="4 5">Peptide chain release factor 2</fullName>
        <shortName evidence="4">RF-2</shortName>
    </recommendedName>
</protein>